<sequence length="165" mass="18462">MGAILMQHHQISRNPLQKVIFPGSFALQRDIVLHRAPRRGSLPCSSSLTVRAEANGYSPSRMAVKKHSKEELIEFFGAIQAAIARDSPKAPGRTRKPSSPADTLEEAGTKMQPYEELHQDGQPNLEDMKVPELRDMARERGMRGYSKLKKGELIDRLRGAWSSDN</sequence>
<gene>
    <name evidence="3" type="primary">LOC123443090</name>
</gene>
<reference evidence="3" key="3">
    <citation type="submission" date="2022-01" db="UniProtKB">
        <authorList>
            <consortium name="EnsemblPlants"/>
        </authorList>
    </citation>
    <scope>IDENTIFICATION</scope>
    <source>
        <strain evidence="3">subsp. vulgare</strain>
    </source>
</reference>
<evidence type="ECO:0000313" key="3">
    <source>
        <dbReference type="EnsemblPlants" id="HORVU.MOREX.r3.3HG0243210.1"/>
    </source>
</evidence>
<dbReference type="KEGG" id="hvg:123443090"/>
<dbReference type="InterPro" id="IPR036361">
    <property type="entry name" value="SAP_dom_sf"/>
</dbReference>
<dbReference type="Gramene" id="HORVU.MOREX.r2.3HG0201900.1">
    <property type="protein sequence ID" value="HORVU.MOREX.r2.3HG0201900.1"/>
    <property type="gene ID" value="HORVU.MOREX.r2.3HG0201900"/>
</dbReference>
<dbReference type="SMART" id="SM00959">
    <property type="entry name" value="Rho_N"/>
    <property type="match status" value="1"/>
</dbReference>
<dbReference type="InterPro" id="IPR011112">
    <property type="entry name" value="Rho-like_N"/>
</dbReference>
<dbReference type="AlphaFoldDB" id="A0A8I6X5K0"/>
<dbReference type="GeneID" id="123443090"/>
<dbReference type="OrthoDB" id="652255at2759"/>
<evidence type="ECO:0000259" key="2">
    <source>
        <dbReference type="SMART" id="SM00959"/>
    </source>
</evidence>
<dbReference type="Proteomes" id="UP000011116">
    <property type="component" value="Chromosome 3H"/>
</dbReference>
<dbReference type="EnsemblPlants" id="HORVU.MOREX.r3.3HG0243210.1">
    <property type="protein sequence ID" value="HORVU.MOREX.r3.3HG0243210.1"/>
    <property type="gene ID" value="HORVU.MOREX.r3.3HG0243210"/>
</dbReference>
<keyword evidence="4" id="KW-1185">Reference proteome</keyword>
<feature type="domain" description="Rho termination factor-like N-terminal" evidence="2">
    <location>
        <begin position="124"/>
        <end position="165"/>
    </location>
</feature>
<dbReference type="PANTHER" id="PTHR34449">
    <property type="entry name" value="RHO TERMINATION FACTOR"/>
    <property type="match status" value="1"/>
</dbReference>
<name>A0A8I6X5K0_HORVV</name>
<dbReference type="Gramene" id="HORVU.MOREX.r3.3HG0243210.1">
    <property type="protein sequence ID" value="HORVU.MOREX.r3.3HG0243210.1"/>
    <property type="gene ID" value="HORVU.MOREX.r3.3HG0243210"/>
</dbReference>
<dbReference type="Gene3D" id="1.10.720.30">
    <property type="entry name" value="SAP domain"/>
    <property type="match status" value="1"/>
</dbReference>
<reference evidence="4" key="1">
    <citation type="journal article" date="2012" name="Nature">
        <title>A physical, genetic and functional sequence assembly of the barley genome.</title>
        <authorList>
            <consortium name="The International Barley Genome Sequencing Consortium"/>
            <person name="Mayer K.F."/>
            <person name="Waugh R."/>
            <person name="Brown J.W."/>
            <person name="Schulman A."/>
            <person name="Langridge P."/>
            <person name="Platzer M."/>
            <person name="Fincher G.B."/>
            <person name="Muehlbauer G.J."/>
            <person name="Sato K."/>
            <person name="Close T.J."/>
            <person name="Wise R.P."/>
            <person name="Stein N."/>
        </authorList>
    </citation>
    <scope>NUCLEOTIDE SEQUENCE [LARGE SCALE GENOMIC DNA]</scope>
    <source>
        <strain evidence="4">cv. Morex</strain>
    </source>
</reference>
<evidence type="ECO:0000313" key="4">
    <source>
        <dbReference type="Proteomes" id="UP000011116"/>
    </source>
</evidence>
<dbReference type="GO" id="GO:0006353">
    <property type="term" value="P:DNA-templated transcription termination"/>
    <property type="evidence" value="ECO:0007669"/>
    <property type="project" value="InterPro"/>
</dbReference>
<reference evidence="3" key="2">
    <citation type="submission" date="2020-10" db="EMBL/GenBank/DDBJ databases">
        <authorList>
            <person name="Scholz U."/>
            <person name="Mascher M."/>
            <person name="Fiebig A."/>
        </authorList>
    </citation>
    <scope>NUCLEOTIDE SEQUENCE [LARGE SCALE GENOMIC DNA]</scope>
    <source>
        <strain evidence="3">cv. Morex</strain>
    </source>
</reference>
<dbReference type="SUPFAM" id="SSF68912">
    <property type="entry name" value="Rho N-terminal domain-like"/>
    <property type="match status" value="1"/>
</dbReference>
<dbReference type="InterPro" id="IPR036269">
    <property type="entry name" value="Rho_N_sf"/>
</dbReference>
<dbReference type="RefSeq" id="XP_044975275.1">
    <property type="nucleotide sequence ID" value="XM_045119340.1"/>
</dbReference>
<protein>
    <recommendedName>
        <fullName evidence="2">Rho termination factor-like N-terminal domain-containing protein</fullName>
    </recommendedName>
</protein>
<organism evidence="3 4">
    <name type="scientific">Hordeum vulgare subsp. vulgare</name>
    <name type="common">Domesticated barley</name>
    <dbReference type="NCBI Taxonomy" id="112509"/>
    <lineage>
        <taxon>Eukaryota</taxon>
        <taxon>Viridiplantae</taxon>
        <taxon>Streptophyta</taxon>
        <taxon>Embryophyta</taxon>
        <taxon>Tracheophyta</taxon>
        <taxon>Spermatophyta</taxon>
        <taxon>Magnoliopsida</taxon>
        <taxon>Liliopsida</taxon>
        <taxon>Poales</taxon>
        <taxon>Poaceae</taxon>
        <taxon>BOP clade</taxon>
        <taxon>Pooideae</taxon>
        <taxon>Triticodae</taxon>
        <taxon>Triticeae</taxon>
        <taxon>Hordeinae</taxon>
        <taxon>Hordeum</taxon>
    </lineage>
</organism>
<dbReference type="Pfam" id="PF07498">
    <property type="entry name" value="Rho_N"/>
    <property type="match status" value="1"/>
</dbReference>
<feature type="region of interest" description="Disordered" evidence="1">
    <location>
        <begin position="85"/>
        <end position="130"/>
    </location>
</feature>
<accession>A0A8I6X5K0</accession>
<proteinExistence type="predicted"/>
<evidence type="ECO:0000256" key="1">
    <source>
        <dbReference type="SAM" id="MobiDB-lite"/>
    </source>
</evidence>
<dbReference type="PANTHER" id="PTHR34449:SF2">
    <property type="entry name" value="RHO TERMINATION FACTOR"/>
    <property type="match status" value="1"/>
</dbReference>